<sequence>MALYNIFNLVERCRDNPFHGKLNVDCDDSFIAYHIFKQIRMTNGEETLITLKDESQMDIILESIRSDYDVVINQIEPNIKELWNQGAYHRSDDKALEPFELGRFIECIFLAQKHNPNIHMTNYKAFLDGGEITDYY</sequence>
<reference evidence="1" key="1">
    <citation type="journal article" date="2017" name="Science">
        <title>Giant viruses with an expanded complement of translation system components.</title>
        <authorList>
            <person name="Schulz F."/>
            <person name="Yutin N."/>
            <person name="Ivanova N.N."/>
            <person name="Ortega D.R."/>
            <person name="Lee T.K."/>
            <person name="Vierheilig J."/>
            <person name="Daims H."/>
            <person name="Horn M."/>
            <person name="Wagner M."/>
            <person name="Jensen G.J."/>
            <person name="Kyrpides N.C."/>
            <person name="Koonin E.V."/>
            <person name="Woyke T."/>
        </authorList>
    </citation>
    <scope>NUCLEOTIDE SEQUENCE</scope>
    <source>
        <strain evidence="1">KNV1</strain>
    </source>
</reference>
<accession>A0A1V0SID4</accession>
<dbReference type="EMBL" id="KY684108">
    <property type="protein sequence ID" value="ARF11477.1"/>
    <property type="molecule type" value="Genomic_DNA"/>
</dbReference>
<evidence type="ECO:0000313" key="1">
    <source>
        <dbReference type="EMBL" id="ARF11477.1"/>
    </source>
</evidence>
<name>A0A1V0SID4_9VIRU</name>
<protein>
    <submittedName>
        <fullName evidence="1">Uncharacterized protein</fullName>
    </submittedName>
</protein>
<proteinExistence type="predicted"/>
<organism evidence="1">
    <name type="scientific">Klosneuvirus KNV1</name>
    <dbReference type="NCBI Taxonomy" id="1977640"/>
    <lineage>
        <taxon>Viruses</taxon>
        <taxon>Varidnaviria</taxon>
        <taxon>Bamfordvirae</taxon>
        <taxon>Nucleocytoviricota</taxon>
        <taxon>Megaviricetes</taxon>
        <taxon>Imitervirales</taxon>
        <taxon>Mimiviridae</taxon>
        <taxon>Klosneuvirinae</taxon>
        <taxon>Klosneuvirus</taxon>
    </lineage>
</organism>
<gene>
    <name evidence="1" type="ORF">Klosneuvirus_1_334</name>
</gene>